<dbReference type="Proteomes" id="UP000031623">
    <property type="component" value="Chromosome"/>
</dbReference>
<evidence type="ECO:0000256" key="2">
    <source>
        <dbReference type="ARBA" id="ARBA00004713"/>
    </source>
</evidence>
<comment type="similarity">
    <text evidence="9">Belongs to the glycosyltransferase 9 family.</text>
</comment>
<dbReference type="GO" id="GO:0008713">
    <property type="term" value="F:ADP-heptose-lipopolysaccharide heptosyltransferase activity"/>
    <property type="evidence" value="ECO:0007669"/>
    <property type="project" value="TreeGrafter"/>
</dbReference>
<evidence type="ECO:0000256" key="8">
    <source>
        <dbReference type="ARBA" id="ARBA00023136"/>
    </source>
</evidence>
<keyword evidence="15" id="KW-1185">Reference proteome</keyword>
<evidence type="ECO:0000256" key="12">
    <source>
        <dbReference type="ARBA" id="ARBA00044330"/>
    </source>
</evidence>
<name>A0A090AEB1_9GAMM</name>
<keyword evidence="8" id="KW-0472">Membrane</keyword>
<keyword evidence="7" id="KW-0448">Lipopolysaccharide biosynthesis</keyword>
<dbReference type="Pfam" id="PF01075">
    <property type="entry name" value="Glyco_transf_9"/>
    <property type="match status" value="1"/>
</dbReference>
<proteinExistence type="inferred from homology"/>
<dbReference type="AlphaFoldDB" id="A0A090AEB1"/>
<dbReference type="GO" id="GO:0009244">
    <property type="term" value="P:lipopolysaccharide core region biosynthetic process"/>
    <property type="evidence" value="ECO:0007669"/>
    <property type="project" value="InterPro"/>
</dbReference>
<dbReference type="SUPFAM" id="SSF53756">
    <property type="entry name" value="UDP-Glycosyltransferase/glycogen phosphorylase"/>
    <property type="match status" value="1"/>
</dbReference>
<comment type="catalytic activity">
    <reaction evidence="13">
        <text>an alpha-Kdo-(2-&gt;4)-alpha-Kdo-(2-&gt;6)-lipid A + ADP-L-glycero-beta-D-manno-heptose = an L-alpha-D-Hep-(1-&gt;5)-[alpha-Kdo-(2-&gt;4)]-alpha-Kdo-(2-&gt;6)-lipid A + ADP + H(+)</text>
        <dbReference type="Rhea" id="RHEA:74067"/>
        <dbReference type="ChEBI" id="CHEBI:15378"/>
        <dbReference type="ChEBI" id="CHEBI:61506"/>
        <dbReference type="ChEBI" id="CHEBI:176431"/>
        <dbReference type="ChEBI" id="CHEBI:193068"/>
        <dbReference type="ChEBI" id="CHEBI:456216"/>
        <dbReference type="EC" id="2.4.99.23"/>
    </reaction>
</comment>
<evidence type="ECO:0000313" key="15">
    <source>
        <dbReference type="Proteomes" id="UP000031623"/>
    </source>
</evidence>
<evidence type="ECO:0000256" key="10">
    <source>
        <dbReference type="ARBA" id="ARBA00044041"/>
    </source>
</evidence>
<accession>A0A090AEB1</accession>
<evidence type="ECO:0000256" key="13">
    <source>
        <dbReference type="ARBA" id="ARBA00049201"/>
    </source>
</evidence>
<dbReference type="Gene3D" id="3.40.50.2000">
    <property type="entry name" value="Glycogen Phosphorylase B"/>
    <property type="match status" value="2"/>
</dbReference>
<keyword evidence="5" id="KW-0328">Glycosyltransferase</keyword>
<dbReference type="GO" id="GO:0005886">
    <property type="term" value="C:plasma membrane"/>
    <property type="evidence" value="ECO:0007669"/>
    <property type="project" value="UniProtKB-SubCell"/>
</dbReference>
<sequence>MHILLIKTSSLGDVIHTLPALTDVQQQVPHLQCDWVVEEHFAEIPRWHPVVRQVIPVALRKWRKQPWQTGSSGTWHQFIQQLTQQQYDRVIDAQGLLKSAFLTYFARGQRCGFDYRSAREALASLVYQQRYPIPKNQHAVTRLRQLFAAILNYPLPQTPPDYGIIPYFQSQSLITTTAPTLIFLHGTTWVTKHWPDDYWVGLAKRAVAAGYQIRLPWGNSHEYARAQRIAAIHRQVSLIPKGDLQNLASELLQAQAVIGVDTGLAHLAAALAVPTLTLYGATQPARTGTYGSQQRHLQAHFPCAPCLKKKCIYRGSVTVFPACYQDLSVDKVWEALQELLSN</sequence>
<organism evidence="14 15">
    <name type="scientific">Thioploca ingrica</name>
    <dbReference type="NCBI Taxonomy" id="40754"/>
    <lineage>
        <taxon>Bacteria</taxon>
        <taxon>Pseudomonadati</taxon>
        <taxon>Pseudomonadota</taxon>
        <taxon>Gammaproteobacteria</taxon>
        <taxon>Thiotrichales</taxon>
        <taxon>Thiotrichaceae</taxon>
        <taxon>Thioploca</taxon>
    </lineage>
</organism>
<evidence type="ECO:0000256" key="5">
    <source>
        <dbReference type="ARBA" id="ARBA00022676"/>
    </source>
</evidence>
<gene>
    <name evidence="14" type="ORF">THII_0972</name>
</gene>
<dbReference type="PANTHER" id="PTHR30160">
    <property type="entry name" value="TETRAACYLDISACCHARIDE 4'-KINASE-RELATED"/>
    <property type="match status" value="1"/>
</dbReference>
<keyword evidence="3" id="KW-1003">Cell membrane</keyword>
<dbReference type="KEGG" id="tig:THII_0972"/>
<comment type="pathway">
    <text evidence="2">Bacterial outer membrane biogenesis; LPS core biosynthesis.</text>
</comment>
<keyword evidence="6 14" id="KW-0808">Transferase</keyword>
<dbReference type="EMBL" id="AP014633">
    <property type="protein sequence ID" value="BAP55269.1"/>
    <property type="molecule type" value="Genomic_DNA"/>
</dbReference>
<evidence type="ECO:0000256" key="11">
    <source>
        <dbReference type="ARBA" id="ARBA00044190"/>
    </source>
</evidence>
<reference evidence="14 15" key="1">
    <citation type="journal article" date="2014" name="ISME J.">
        <title>Ecophysiology of Thioploca ingrica as revealed by the complete genome sequence supplemented with proteomic evidence.</title>
        <authorList>
            <person name="Kojima H."/>
            <person name="Ogura Y."/>
            <person name="Yamamoto N."/>
            <person name="Togashi T."/>
            <person name="Mori H."/>
            <person name="Watanabe T."/>
            <person name="Nemoto F."/>
            <person name="Kurokawa K."/>
            <person name="Hayashi T."/>
            <person name="Fukui M."/>
        </authorList>
    </citation>
    <scope>NUCLEOTIDE SEQUENCE [LARGE SCALE GENOMIC DNA]</scope>
</reference>
<comment type="subcellular location">
    <subcellularLocation>
        <location evidence="1">Cell inner membrane</location>
        <topology evidence="1">Peripheral membrane protein</topology>
        <orientation evidence="1">Cytoplasmic side</orientation>
    </subcellularLocation>
</comment>
<evidence type="ECO:0000256" key="1">
    <source>
        <dbReference type="ARBA" id="ARBA00004515"/>
    </source>
</evidence>
<evidence type="ECO:0000256" key="4">
    <source>
        <dbReference type="ARBA" id="ARBA00022519"/>
    </source>
</evidence>
<dbReference type="GO" id="GO:0005829">
    <property type="term" value="C:cytosol"/>
    <property type="evidence" value="ECO:0007669"/>
    <property type="project" value="TreeGrafter"/>
</dbReference>
<evidence type="ECO:0000256" key="9">
    <source>
        <dbReference type="ARBA" id="ARBA00043995"/>
    </source>
</evidence>
<dbReference type="InterPro" id="IPR011908">
    <property type="entry name" value="LipoPS_heptosylTferase-I"/>
</dbReference>
<evidence type="ECO:0000256" key="6">
    <source>
        <dbReference type="ARBA" id="ARBA00022679"/>
    </source>
</evidence>
<keyword evidence="4" id="KW-0997">Cell inner membrane</keyword>
<dbReference type="STRING" id="40754.THII_0972"/>
<dbReference type="PANTHER" id="PTHR30160:SF19">
    <property type="entry name" value="LIPOPOLYSACCHARIDE HEPTOSYLTRANSFERASE 1"/>
    <property type="match status" value="1"/>
</dbReference>
<dbReference type="HOGENOM" id="CLU_038371_6_0_6"/>
<dbReference type="InterPro" id="IPR002201">
    <property type="entry name" value="Glyco_trans_9"/>
</dbReference>
<protein>
    <recommendedName>
        <fullName evidence="11">Lipopolysaccharide heptosyltransferase 1</fullName>
        <ecNumber evidence="10">2.4.99.23</ecNumber>
    </recommendedName>
    <alternativeName>
        <fullName evidence="12">ADP-heptose:lipopolysaccharide heptosyltransferase I</fullName>
    </alternativeName>
</protein>
<dbReference type="CDD" id="cd03789">
    <property type="entry name" value="GT9_LPS_heptosyltransferase"/>
    <property type="match status" value="1"/>
</dbReference>
<evidence type="ECO:0000313" key="14">
    <source>
        <dbReference type="EMBL" id="BAP55269.1"/>
    </source>
</evidence>
<dbReference type="InterPro" id="IPR051199">
    <property type="entry name" value="LPS_LOS_Heptosyltrfase"/>
</dbReference>
<dbReference type="EC" id="2.4.99.23" evidence="10"/>
<evidence type="ECO:0000256" key="3">
    <source>
        <dbReference type="ARBA" id="ARBA00022475"/>
    </source>
</evidence>
<evidence type="ECO:0000256" key="7">
    <source>
        <dbReference type="ARBA" id="ARBA00022985"/>
    </source>
</evidence>
<dbReference type="OrthoDB" id="9767552at2"/>
<dbReference type="NCBIfam" id="TIGR02193">
    <property type="entry name" value="heptsyl_trn_I"/>
    <property type="match status" value="1"/>
</dbReference>